<evidence type="ECO:0000256" key="7">
    <source>
        <dbReference type="ARBA" id="ARBA00023122"/>
    </source>
</evidence>
<dbReference type="PATRIC" id="fig|1003195.11.peg.1998"/>
<sequence>MTDVLLLLLALVLALACGVFVAAEFSLTTVERSELEVAAREGRRGAAGALTAVRGLSYQLSGAQLGITVTGLVIGMIAEPSVARLLTGPLRAIGLGAATTTVALVIGTVVSTVVLMVVGELVPKNWAISRPLTVACAVAGWQRVFSALFRPVISHLDNTANRVLRRLGLEPAAELASARGRQELEALARHSAREGALEADTARLFIRTLSLADLTAQNVMTPRVQVTALDERATAADVADATRATGLSRFPVHRGSLDTVTGVVHIKDVLAVPVEERPRRPVTSLMREPLLVPESLTVDRLLDRLAGDRSMAVVIDEYGGTAGVATLEDIVEEVVGEVRDEHDPHETADLVLLRVTGGGARVYDADGAARTDQLEEIGLRVPPGPYETLAGLVAQRLGRIPEHGDRVEVAGWLLEVTEAAGHRAARLRVTSPPGGPRGHRGPAPGGGGR</sequence>
<dbReference type="InterPro" id="IPR044751">
    <property type="entry name" value="Ion_transp-like_CBS"/>
</dbReference>
<accession>G8WNH7</accession>
<dbReference type="PANTHER" id="PTHR43099:SF6">
    <property type="entry name" value="UPF0053 PROTEIN RV1842C"/>
    <property type="match status" value="1"/>
</dbReference>
<feature type="domain" description="CBS" evidence="13">
    <location>
        <begin position="220"/>
        <end position="279"/>
    </location>
</feature>
<dbReference type="EMBL" id="CP003219">
    <property type="protein sequence ID" value="AEW92738.1"/>
    <property type="molecule type" value="Genomic_DNA"/>
</dbReference>
<keyword evidence="16" id="KW-1185">Reference proteome</keyword>
<evidence type="ECO:0000313" key="16">
    <source>
        <dbReference type="Proteomes" id="UP000007842"/>
    </source>
</evidence>
<evidence type="ECO:0000256" key="9">
    <source>
        <dbReference type="PROSITE-ProRule" id="PRU00703"/>
    </source>
</evidence>
<dbReference type="KEGG" id="scy:SCATT_03670"/>
<dbReference type="eggNOG" id="COG1253">
    <property type="taxonomic scope" value="Bacteria"/>
</dbReference>
<dbReference type="Proteomes" id="UP000007842">
    <property type="component" value="Chromosome"/>
</dbReference>
<dbReference type="InterPro" id="IPR046342">
    <property type="entry name" value="CBS_dom_sf"/>
</dbReference>
<keyword evidence="6 10" id="KW-1133">Transmembrane helix</keyword>
<feature type="transmembrane region" description="Helical" evidence="12">
    <location>
        <begin position="58"/>
        <end position="78"/>
    </location>
</feature>
<dbReference type="PROSITE" id="PS51846">
    <property type="entry name" value="CNNM"/>
    <property type="match status" value="1"/>
</dbReference>
<evidence type="ECO:0000256" key="12">
    <source>
        <dbReference type="SAM" id="Phobius"/>
    </source>
</evidence>
<dbReference type="PANTHER" id="PTHR43099">
    <property type="entry name" value="UPF0053 PROTEIN YRKA"/>
    <property type="match status" value="1"/>
</dbReference>
<evidence type="ECO:0000256" key="3">
    <source>
        <dbReference type="ARBA" id="ARBA00022475"/>
    </source>
</evidence>
<dbReference type="KEGG" id="sct:SCAT_0354"/>
<dbReference type="InterPro" id="IPR016169">
    <property type="entry name" value="FAD-bd_PCMH_sub2"/>
</dbReference>
<name>F8JPP6_STREN</name>
<evidence type="ECO:0000256" key="10">
    <source>
        <dbReference type="PROSITE-ProRule" id="PRU01193"/>
    </source>
</evidence>
<evidence type="ECO:0000259" key="13">
    <source>
        <dbReference type="PROSITE" id="PS51371"/>
    </source>
</evidence>
<dbReference type="InterPro" id="IPR005170">
    <property type="entry name" value="Transptr-assoc_dom"/>
</dbReference>
<dbReference type="RefSeq" id="WP_014141130.1">
    <property type="nucleotide sequence ID" value="NC_016111.1"/>
</dbReference>
<dbReference type="STRING" id="1003195.SCATT_03670"/>
<dbReference type="OrthoDB" id="110231at2"/>
<keyword evidence="5" id="KW-0677">Repeat</keyword>
<dbReference type="CDD" id="cd04590">
    <property type="entry name" value="CBS_pair_CorC_HlyC_assoc"/>
    <property type="match status" value="1"/>
</dbReference>
<evidence type="ECO:0000256" key="8">
    <source>
        <dbReference type="ARBA" id="ARBA00023136"/>
    </source>
</evidence>
<feature type="domain" description="CNNM transmembrane" evidence="14">
    <location>
        <begin position="1"/>
        <end position="201"/>
    </location>
</feature>
<dbReference type="Pfam" id="PF03471">
    <property type="entry name" value="CorC_HlyC"/>
    <property type="match status" value="1"/>
</dbReference>
<keyword evidence="3" id="KW-1003">Cell membrane</keyword>
<proteinExistence type="inferred from homology"/>
<dbReference type="Gene3D" id="3.30.465.10">
    <property type="match status" value="1"/>
</dbReference>
<dbReference type="InterPro" id="IPR036318">
    <property type="entry name" value="FAD-bd_PCMH-like_sf"/>
</dbReference>
<feature type="region of interest" description="Disordered" evidence="11">
    <location>
        <begin position="426"/>
        <end position="449"/>
    </location>
</feature>
<keyword evidence="4 10" id="KW-0812">Transmembrane</keyword>
<dbReference type="SMART" id="SM01091">
    <property type="entry name" value="CorC_HlyC"/>
    <property type="match status" value="1"/>
</dbReference>
<feature type="domain" description="CBS" evidence="13">
    <location>
        <begin position="285"/>
        <end position="341"/>
    </location>
</feature>
<dbReference type="HOGENOM" id="CLU_015237_4_0_11"/>
<evidence type="ECO:0000313" key="15">
    <source>
        <dbReference type="EMBL" id="AEW92738.1"/>
    </source>
</evidence>
<evidence type="ECO:0000256" key="1">
    <source>
        <dbReference type="ARBA" id="ARBA00004651"/>
    </source>
</evidence>
<protein>
    <submittedName>
        <fullName evidence="15">Integral membrane protein</fullName>
    </submittedName>
</protein>
<evidence type="ECO:0000259" key="14">
    <source>
        <dbReference type="PROSITE" id="PS51846"/>
    </source>
</evidence>
<dbReference type="InterPro" id="IPR051676">
    <property type="entry name" value="UPF0053_domain"/>
</dbReference>
<keyword evidence="7 9" id="KW-0129">CBS domain</keyword>
<accession>F8JPP6</accession>
<evidence type="ECO:0000256" key="2">
    <source>
        <dbReference type="ARBA" id="ARBA00006337"/>
    </source>
</evidence>
<dbReference type="SUPFAM" id="SSF56176">
    <property type="entry name" value="FAD-binding/transporter-associated domain-like"/>
    <property type="match status" value="1"/>
</dbReference>
<dbReference type="Gene3D" id="3.10.580.10">
    <property type="entry name" value="CBS-domain"/>
    <property type="match status" value="1"/>
</dbReference>
<dbReference type="SUPFAM" id="SSF54631">
    <property type="entry name" value="CBS-domain pair"/>
    <property type="match status" value="1"/>
</dbReference>
<dbReference type="Pfam" id="PF00571">
    <property type="entry name" value="CBS"/>
    <property type="match status" value="2"/>
</dbReference>
<evidence type="ECO:0000256" key="4">
    <source>
        <dbReference type="ARBA" id="ARBA00022692"/>
    </source>
</evidence>
<comment type="subcellular location">
    <subcellularLocation>
        <location evidence="1">Cell membrane</location>
        <topology evidence="1">Multi-pass membrane protein</topology>
    </subcellularLocation>
</comment>
<dbReference type="GO" id="GO:0005886">
    <property type="term" value="C:plasma membrane"/>
    <property type="evidence" value="ECO:0007669"/>
    <property type="project" value="UniProtKB-SubCell"/>
</dbReference>
<organism evidence="15 16">
    <name type="scientific">Streptantibioticus cattleyicolor (strain ATCC 35852 / DSM 46488 / JCM 4925 / NBRC 14057 / NRRL 8057)</name>
    <name type="common">Streptomyces cattleya</name>
    <dbReference type="NCBI Taxonomy" id="1003195"/>
    <lineage>
        <taxon>Bacteria</taxon>
        <taxon>Bacillati</taxon>
        <taxon>Actinomycetota</taxon>
        <taxon>Actinomycetes</taxon>
        <taxon>Kitasatosporales</taxon>
        <taxon>Streptomycetaceae</taxon>
        <taxon>Streptantibioticus</taxon>
    </lineage>
</organism>
<dbReference type="InterPro" id="IPR000644">
    <property type="entry name" value="CBS_dom"/>
</dbReference>
<keyword evidence="8 10" id="KW-0472">Membrane</keyword>
<dbReference type="GO" id="GO:0050660">
    <property type="term" value="F:flavin adenine dinucleotide binding"/>
    <property type="evidence" value="ECO:0007669"/>
    <property type="project" value="InterPro"/>
</dbReference>
<dbReference type="InterPro" id="IPR002550">
    <property type="entry name" value="CNNM"/>
</dbReference>
<gene>
    <name evidence="15" type="ordered locus">SCATT_03670</name>
</gene>
<feature type="transmembrane region" description="Helical" evidence="12">
    <location>
        <begin position="90"/>
        <end position="118"/>
    </location>
</feature>
<dbReference type="AlphaFoldDB" id="F8JPP6"/>
<comment type="similarity">
    <text evidence="2">Belongs to the UPF0053 family.</text>
</comment>
<dbReference type="PROSITE" id="PS51371">
    <property type="entry name" value="CBS"/>
    <property type="match status" value="2"/>
</dbReference>
<evidence type="ECO:0000256" key="11">
    <source>
        <dbReference type="SAM" id="MobiDB-lite"/>
    </source>
</evidence>
<dbReference type="Pfam" id="PF01595">
    <property type="entry name" value="CNNM"/>
    <property type="match status" value="1"/>
</dbReference>
<reference evidence="16" key="1">
    <citation type="submission" date="2011-12" db="EMBL/GenBank/DDBJ databases">
        <title>Complete genome sequence of Streptomyces cattleya strain DSM 46488.</title>
        <authorList>
            <person name="Ou H.-Y."/>
            <person name="Li P."/>
            <person name="Zhao C."/>
            <person name="O'Hagan D."/>
            <person name="Deng Z."/>
        </authorList>
    </citation>
    <scope>NUCLEOTIDE SEQUENCE [LARGE SCALE GENOMIC DNA]</scope>
    <source>
        <strain evidence="16">ATCC 35852 / DSM 46488 / JCM 4925 / NBRC 14057 / NRRL 8057</strain>
    </source>
</reference>
<evidence type="ECO:0000256" key="6">
    <source>
        <dbReference type="ARBA" id="ARBA00022989"/>
    </source>
</evidence>
<evidence type="ECO:0000256" key="5">
    <source>
        <dbReference type="ARBA" id="ARBA00022737"/>
    </source>
</evidence>